<dbReference type="Pfam" id="PF13560">
    <property type="entry name" value="HTH_31"/>
    <property type="match status" value="1"/>
</dbReference>
<dbReference type="InterPro" id="IPR043917">
    <property type="entry name" value="DUF5753"/>
</dbReference>
<dbReference type="EMBL" id="RBXX01000002">
    <property type="protein sequence ID" value="RKT86282.1"/>
    <property type="molecule type" value="Genomic_DNA"/>
</dbReference>
<dbReference type="Gene3D" id="1.10.260.40">
    <property type="entry name" value="lambda repressor-like DNA-binding domains"/>
    <property type="match status" value="1"/>
</dbReference>
<feature type="domain" description="HTH cro/C1-type" evidence="1">
    <location>
        <begin position="22"/>
        <end position="76"/>
    </location>
</feature>
<dbReference type="AlphaFoldDB" id="A0A1I4VFV3"/>
<dbReference type="Pfam" id="PF19054">
    <property type="entry name" value="DUF5753"/>
    <property type="match status" value="1"/>
</dbReference>
<keyword evidence="5" id="KW-1185">Reference proteome</keyword>
<gene>
    <name evidence="2" type="ORF">ATL45_4644</name>
    <name evidence="3" type="ORF">SAMN05421805_102178</name>
</gene>
<name>A0A1I4VFV3_9PSEU</name>
<dbReference type="InterPro" id="IPR001387">
    <property type="entry name" value="Cro/C1-type_HTH"/>
</dbReference>
<dbReference type="CDD" id="cd00093">
    <property type="entry name" value="HTH_XRE"/>
    <property type="match status" value="1"/>
</dbReference>
<evidence type="ECO:0000313" key="5">
    <source>
        <dbReference type="Proteomes" id="UP000270697"/>
    </source>
</evidence>
<dbReference type="STRING" id="455193.SAMN05421805_102178"/>
<reference evidence="3 4" key="1">
    <citation type="submission" date="2016-10" db="EMBL/GenBank/DDBJ databases">
        <authorList>
            <person name="de Groot N.N."/>
        </authorList>
    </citation>
    <scope>NUCLEOTIDE SEQUENCE [LARGE SCALE GENOMIC DNA]</scope>
    <source>
        <strain evidence="3 4">CPCC 201259</strain>
    </source>
</reference>
<sequence>MLWCMAVTNGTTPKARALGMRLREARKAAGLTVRALAAQLEMSHSAISRWEGGSRSPDTEDVASYLTAVGVSGQERTELLELARGTNAPHWLSVQSGDRDRQMAALLDFERAAAMITDVAPMVIPGLLQTADYTRAIMVAGEVSPTEIETRVLVRVGRREVITRRNPANLLALVDETVIRRDIGGHDVLIDQLRHLLDASERPNIRLQVIPAGCGWHPGLDGPFMVIESADGPPIVHLENRRAGLFFHEPDDVKAYQLAAEKIRKLALSPTASAELIAGVISELETTQ</sequence>
<evidence type="ECO:0000259" key="1">
    <source>
        <dbReference type="PROSITE" id="PS50943"/>
    </source>
</evidence>
<dbReference type="SUPFAM" id="SSF47413">
    <property type="entry name" value="lambda repressor-like DNA-binding domains"/>
    <property type="match status" value="1"/>
</dbReference>
<dbReference type="Proteomes" id="UP000270697">
    <property type="component" value="Unassembled WGS sequence"/>
</dbReference>
<accession>A0A1I4VFV3</accession>
<reference evidence="2 5" key="2">
    <citation type="submission" date="2018-10" db="EMBL/GenBank/DDBJ databases">
        <title>Sequencing the genomes of 1000 actinobacteria strains.</title>
        <authorList>
            <person name="Klenk H.-P."/>
        </authorList>
    </citation>
    <scope>NUCLEOTIDE SEQUENCE [LARGE SCALE GENOMIC DNA]</scope>
    <source>
        <strain evidence="2 5">DSM 45119</strain>
    </source>
</reference>
<dbReference type="InterPro" id="IPR010982">
    <property type="entry name" value="Lambda_DNA-bd_dom_sf"/>
</dbReference>
<evidence type="ECO:0000313" key="2">
    <source>
        <dbReference type="EMBL" id="RKT86282.1"/>
    </source>
</evidence>
<evidence type="ECO:0000313" key="4">
    <source>
        <dbReference type="Proteomes" id="UP000199398"/>
    </source>
</evidence>
<dbReference type="PROSITE" id="PS50943">
    <property type="entry name" value="HTH_CROC1"/>
    <property type="match status" value="1"/>
</dbReference>
<evidence type="ECO:0000313" key="3">
    <source>
        <dbReference type="EMBL" id="SFN00006.1"/>
    </source>
</evidence>
<dbReference type="Proteomes" id="UP000199398">
    <property type="component" value="Unassembled WGS sequence"/>
</dbReference>
<organism evidence="3 4">
    <name type="scientific">Saccharopolyspora antimicrobica</name>
    <dbReference type="NCBI Taxonomy" id="455193"/>
    <lineage>
        <taxon>Bacteria</taxon>
        <taxon>Bacillati</taxon>
        <taxon>Actinomycetota</taxon>
        <taxon>Actinomycetes</taxon>
        <taxon>Pseudonocardiales</taxon>
        <taxon>Pseudonocardiaceae</taxon>
        <taxon>Saccharopolyspora</taxon>
    </lineage>
</organism>
<dbReference type="GO" id="GO:0003677">
    <property type="term" value="F:DNA binding"/>
    <property type="evidence" value="ECO:0007669"/>
    <property type="project" value="InterPro"/>
</dbReference>
<dbReference type="SMART" id="SM00530">
    <property type="entry name" value="HTH_XRE"/>
    <property type="match status" value="1"/>
</dbReference>
<protein>
    <submittedName>
        <fullName evidence="3">Helix-turn-helix domain-containing protein</fullName>
    </submittedName>
    <submittedName>
        <fullName evidence="2">Helix-turn-helix protein</fullName>
    </submittedName>
</protein>
<proteinExistence type="predicted"/>
<dbReference type="EMBL" id="FOUP01000002">
    <property type="protein sequence ID" value="SFN00006.1"/>
    <property type="molecule type" value="Genomic_DNA"/>
</dbReference>